<accession>A0A4R1RAG6</accession>
<keyword evidence="2 8" id="KW-0560">Oxidoreductase</keyword>
<comment type="caution">
    <text evidence="10">The sequence shown here is derived from an EMBL/GenBank/DDBJ whole genome shotgun (WGS) entry which is preliminary data.</text>
</comment>
<comment type="catalytic activity">
    <reaction evidence="3">
        <text>(2S)-3-sulfolactaldehyde + NAD(+) + H2O = (2S)-3-sulfolactate + NADH + 2 H(+)</text>
        <dbReference type="Rhea" id="RHEA:47932"/>
        <dbReference type="ChEBI" id="CHEBI:15377"/>
        <dbReference type="ChEBI" id="CHEBI:15378"/>
        <dbReference type="ChEBI" id="CHEBI:57540"/>
        <dbReference type="ChEBI" id="CHEBI:57945"/>
        <dbReference type="ChEBI" id="CHEBI:61289"/>
        <dbReference type="ChEBI" id="CHEBI:90109"/>
        <dbReference type="EC" id="1.2.1.97"/>
    </reaction>
    <physiologicalReaction direction="left-to-right" evidence="3">
        <dbReference type="Rhea" id="RHEA:47933"/>
    </physiologicalReaction>
</comment>
<feature type="domain" description="Aldehyde dehydrogenase" evidence="9">
    <location>
        <begin position="9"/>
        <end position="471"/>
    </location>
</feature>
<dbReference type="PANTHER" id="PTHR43353">
    <property type="entry name" value="SUCCINATE-SEMIALDEHYDE DEHYDROGENASE, MITOCHONDRIAL"/>
    <property type="match status" value="1"/>
</dbReference>
<evidence type="ECO:0000313" key="11">
    <source>
        <dbReference type="Proteomes" id="UP000295008"/>
    </source>
</evidence>
<evidence type="ECO:0000256" key="2">
    <source>
        <dbReference type="ARBA" id="ARBA00023002"/>
    </source>
</evidence>
<evidence type="ECO:0000256" key="6">
    <source>
        <dbReference type="ARBA" id="ARBA00067277"/>
    </source>
</evidence>
<dbReference type="GO" id="GO:0016620">
    <property type="term" value="F:oxidoreductase activity, acting on the aldehyde or oxo group of donors, NAD or NADP as acceptor"/>
    <property type="evidence" value="ECO:0007669"/>
    <property type="project" value="InterPro"/>
</dbReference>
<evidence type="ECO:0000256" key="7">
    <source>
        <dbReference type="PROSITE-ProRule" id="PRU10007"/>
    </source>
</evidence>
<evidence type="ECO:0000313" key="10">
    <source>
        <dbReference type="EMBL" id="TCL62754.1"/>
    </source>
</evidence>
<dbReference type="Proteomes" id="UP000295008">
    <property type="component" value="Unassembled WGS sequence"/>
</dbReference>
<dbReference type="PROSITE" id="PS00687">
    <property type="entry name" value="ALDEHYDE_DEHYDR_GLU"/>
    <property type="match status" value="1"/>
</dbReference>
<dbReference type="RefSeq" id="WP_243662988.1">
    <property type="nucleotide sequence ID" value="NZ_SLUN01000023.1"/>
</dbReference>
<keyword evidence="11" id="KW-1185">Reference proteome</keyword>
<dbReference type="EMBL" id="SLUN01000023">
    <property type="protein sequence ID" value="TCL62754.1"/>
    <property type="molecule type" value="Genomic_DNA"/>
</dbReference>
<dbReference type="AlphaFoldDB" id="A0A4R1RAG6"/>
<dbReference type="InterPro" id="IPR029510">
    <property type="entry name" value="Ald_DH_CS_GLU"/>
</dbReference>
<evidence type="ECO:0000256" key="4">
    <source>
        <dbReference type="ARBA" id="ARBA00054572"/>
    </source>
</evidence>
<protein>
    <recommendedName>
        <fullName evidence="6">3-sulfolactaldehyde dehydrogenase</fullName>
        <ecNumber evidence="5">1.2.1.97</ecNumber>
    </recommendedName>
</protein>
<feature type="active site" evidence="7">
    <location>
        <position position="249"/>
    </location>
</feature>
<evidence type="ECO:0000256" key="5">
    <source>
        <dbReference type="ARBA" id="ARBA00066984"/>
    </source>
</evidence>
<dbReference type="SUPFAM" id="SSF53720">
    <property type="entry name" value="ALDH-like"/>
    <property type="match status" value="1"/>
</dbReference>
<evidence type="ECO:0000256" key="3">
    <source>
        <dbReference type="ARBA" id="ARBA00050326"/>
    </source>
</evidence>
<comment type="function">
    <text evidence="4">Part of the sulfo-TAL (or sulfo-SFT) pathway, a D-sulfoquinovose degradation pathway that produces sulfolactate (SL). Catalyzes the oxidation of 3-sulfolactaldehyde (SLA) to sulfolactate (SL).</text>
</comment>
<dbReference type="FunFam" id="3.40.605.10:FF:000007">
    <property type="entry name" value="NAD/NADP-dependent betaine aldehyde dehydrogenase"/>
    <property type="match status" value="1"/>
</dbReference>
<dbReference type="Gene3D" id="3.40.309.10">
    <property type="entry name" value="Aldehyde Dehydrogenase, Chain A, domain 2"/>
    <property type="match status" value="1"/>
</dbReference>
<dbReference type="PANTHER" id="PTHR43353:SF5">
    <property type="entry name" value="SUCCINATE-SEMIALDEHYDE DEHYDROGENASE, MITOCHONDRIAL"/>
    <property type="match status" value="1"/>
</dbReference>
<comment type="similarity">
    <text evidence="1 8">Belongs to the aldehyde dehydrogenase family.</text>
</comment>
<gene>
    <name evidence="10" type="ORF">EDC14_102333</name>
</gene>
<dbReference type="InterPro" id="IPR016161">
    <property type="entry name" value="Ald_DH/histidinol_DH"/>
</dbReference>
<proteinExistence type="inferred from homology"/>
<dbReference type="FunFam" id="3.40.309.10:FF:000009">
    <property type="entry name" value="Aldehyde dehydrogenase A"/>
    <property type="match status" value="1"/>
</dbReference>
<evidence type="ECO:0000256" key="1">
    <source>
        <dbReference type="ARBA" id="ARBA00009986"/>
    </source>
</evidence>
<name>A0A4R1RAG6_HYDET</name>
<reference evidence="10 11" key="1">
    <citation type="submission" date="2019-03" db="EMBL/GenBank/DDBJ databases">
        <title>Genomic Encyclopedia of Type Strains, Phase IV (KMG-IV): sequencing the most valuable type-strain genomes for metagenomic binning, comparative biology and taxonomic classification.</title>
        <authorList>
            <person name="Goeker M."/>
        </authorList>
    </citation>
    <scope>NUCLEOTIDE SEQUENCE [LARGE SCALE GENOMIC DNA]</scope>
    <source>
        <strain evidence="10 11">LX-B</strain>
    </source>
</reference>
<sequence>MKILMGGKWCEASDGRRRNVINPSTGEAIDSVPLATAEDVENSLKAADAGKTVMRGLSSYQRYQMLKRSSELIWENQTELAALLARENGKPLRQTSEEIQCTAYIFEGFAEEAKRIIGEVIPMDAQPGNERHFSYTVRQPIGVVAAIVPFNYPVELFAHKAAPALAAGNALIVKPPEACPLTLLRIAELMLAAGVPADGFQMITGPGSVVGEALASSPVVDLITITASTRTGQRVSELAAQTIKRVTMELGGNDVSVVFADADLEKAAEAVVLGRLARGNGQICCAVKRVLIQEEVREQFTQLLLRRASQLTVGDALDPATDVGPLIHETAAKEVEEIVNRTIAQGARVLLGASRNGNFYSPTVLSAVTREMAVFREEVFGPVVPLIGFRTEAEALQLANDSAYGLQAGIFTRDISRAIDFAMRLQAGGVVVNWTGALRAANLPFGGVKLSGKGREGIHHTIEEMTELKSVIFHNVFPSA</sequence>
<dbReference type="EC" id="1.2.1.97" evidence="5"/>
<dbReference type="InterPro" id="IPR016163">
    <property type="entry name" value="Ald_DH_C"/>
</dbReference>
<dbReference type="InterPro" id="IPR015590">
    <property type="entry name" value="Aldehyde_DH_dom"/>
</dbReference>
<dbReference type="InterPro" id="IPR016162">
    <property type="entry name" value="Ald_DH_N"/>
</dbReference>
<evidence type="ECO:0000256" key="8">
    <source>
        <dbReference type="RuleBase" id="RU003345"/>
    </source>
</evidence>
<dbReference type="InterPro" id="IPR050740">
    <property type="entry name" value="Aldehyde_DH_Superfamily"/>
</dbReference>
<dbReference type="Pfam" id="PF00171">
    <property type="entry name" value="Aldedh"/>
    <property type="match status" value="1"/>
</dbReference>
<dbReference type="Gene3D" id="3.40.605.10">
    <property type="entry name" value="Aldehyde Dehydrogenase, Chain A, domain 1"/>
    <property type="match status" value="1"/>
</dbReference>
<organism evidence="10 11">
    <name type="scientific">Hydrogenispora ethanolica</name>
    <dbReference type="NCBI Taxonomy" id="1082276"/>
    <lineage>
        <taxon>Bacteria</taxon>
        <taxon>Bacillati</taxon>
        <taxon>Bacillota</taxon>
        <taxon>Hydrogenispora</taxon>
    </lineage>
</organism>
<evidence type="ECO:0000259" key="9">
    <source>
        <dbReference type="Pfam" id="PF00171"/>
    </source>
</evidence>